<dbReference type="OrthoDB" id="5409271at2759"/>
<name>A0A2I1C6E4_ASPN1</name>
<dbReference type="AlphaFoldDB" id="A0A2I1C6E4"/>
<dbReference type="VEuPathDB" id="FungiDB:P174DRAFT_373406"/>
<dbReference type="RefSeq" id="XP_024681792.1">
    <property type="nucleotide sequence ID" value="XM_024822500.1"/>
</dbReference>
<keyword evidence="3" id="KW-1185">Reference proteome</keyword>
<dbReference type="OMA" id="DDMGYPR"/>
<dbReference type="Proteomes" id="UP000234474">
    <property type="component" value="Unassembled WGS sequence"/>
</dbReference>
<comment type="caution">
    <text evidence="2">The sequence shown here is derived from an EMBL/GenBank/DDBJ whole genome shotgun (WGS) entry which is preliminary data.</text>
</comment>
<evidence type="ECO:0000313" key="2">
    <source>
        <dbReference type="EMBL" id="PKX93197.1"/>
    </source>
</evidence>
<sequence>MLPPSDSFLHHFHKLREVAANARNRVVCTPPPPYSSTVPRGSTHEERQNALETIDDDTAWETCAGASFTPITISIDASISVVGNGNTIMIPSMAGHPQQTPGVSTSMNSESSSSSTSTSPAAAEANVLHSVQKQRQVRLTEMATSIINALYDSGRLAPPAEDHEPAPLEIKINTGIKVEGSRNVICVGATVRAQSNKSAQMGTDKDRQVAPNRKRRALSEPFEAPKSKKNCTQ</sequence>
<accession>A0A2I1C6E4</accession>
<evidence type="ECO:0000256" key="1">
    <source>
        <dbReference type="SAM" id="MobiDB-lite"/>
    </source>
</evidence>
<gene>
    <name evidence="2" type="ORF">P174DRAFT_373406</name>
</gene>
<feature type="region of interest" description="Disordered" evidence="1">
    <location>
        <begin position="194"/>
        <end position="233"/>
    </location>
</feature>
<dbReference type="EMBL" id="MSZS01000005">
    <property type="protein sequence ID" value="PKX93197.1"/>
    <property type="molecule type" value="Genomic_DNA"/>
</dbReference>
<proteinExistence type="predicted"/>
<dbReference type="GeneID" id="36529826"/>
<reference evidence="3" key="1">
    <citation type="journal article" date="2018" name="Proc. Natl. Acad. Sci. U.S.A.">
        <title>Linking secondary metabolites to gene clusters through genome sequencing of six diverse Aspergillus species.</title>
        <authorList>
            <person name="Kaerboelling I."/>
            <person name="Vesth T.C."/>
            <person name="Frisvad J.C."/>
            <person name="Nybo J.L."/>
            <person name="Theobald S."/>
            <person name="Kuo A."/>
            <person name="Bowyer P."/>
            <person name="Matsuda Y."/>
            <person name="Mondo S."/>
            <person name="Lyhne E.K."/>
            <person name="Kogle M.E."/>
            <person name="Clum A."/>
            <person name="Lipzen A."/>
            <person name="Salamov A."/>
            <person name="Ngan C.Y."/>
            <person name="Daum C."/>
            <person name="Chiniquy J."/>
            <person name="Barry K."/>
            <person name="LaButti K."/>
            <person name="Haridas S."/>
            <person name="Simmons B.A."/>
            <person name="Magnuson J.K."/>
            <person name="Mortensen U.H."/>
            <person name="Larsen T.O."/>
            <person name="Grigoriev I.V."/>
            <person name="Baker S.E."/>
            <person name="Andersen M.R."/>
        </authorList>
    </citation>
    <scope>NUCLEOTIDE SEQUENCE [LARGE SCALE GENOMIC DNA]</scope>
    <source>
        <strain evidence="3">IBT 16806</strain>
    </source>
</reference>
<feature type="region of interest" description="Disordered" evidence="1">
    <location>
        <begin position="92"/>
        <end position="123"/>
    </location>
</feature>
<feature type="compositionally biased region" description="Low complexity" evidence="1">
    <location>
        <begin position="104"/>
        <end position="119"/>
    </location>
</feature>
<organism evidence="2 3">
    <name type="scientific">Aspergillus novofumigatus (strain IBT 16806)</name>
    <dbReference type="NCBI Taxonomy" id="1392255"/>
    <lineage>
        <taxon>Eukaryota</taxon>
        <taxon>Fungi</taxon>
        <taxon>Dikarya</taxon>
        <taxon>Ascomycota</taxon>
        <taxon>Pezizomycotina</taxon>
        <taxon>Eurotiomycetes</taxon>
        <taxon>Eurotiomycetidae</taxon>
        <taxon>Eurotiales</taxon>
        <taxon>Aspergillaceae</taxon>
        <taxon>Aspergillus</taxon>
        <taxon>Aspergillus subgen. Fumigati</taxon>
    </lineage>
</organism>
<evidence type="ECO:0000313" key="3">
    <source>
        <dbReference type="Proteomes" id="UP000234474"/>
    </source>
</evidence>
<protein>
    <submittedName>
        <fullName evidence="2">Uncharacterized protein</fullName>
    </submittedName>
</protein>